<dbReference type="Proteomes" id="UP000046067">
    <property type="component" value="Unassembled WGS sequence"/>
</dbReference>
<gene>
    <name evidence="1" type="ORF">ERS013201_01263</name>
</gene>
<protein>
    <submittedName>
        <fullName evidence="1">Uncharacterized protein</fullName>
    </submittedName>
</protein>
<proteinExistence type="predicted"/>
<evidence type="ECO:0000313" key="2">
    <source>
        <dbReference type="Proteomes" id="UP000046067"/>
    </source>
</evidence>
<sequence>MRENTRQRTNDDRGRVNHQRILLTIGGFNQVCDRFTATATREVLVRSIPDQFRFHKRIACGACRHIPATTSTTGYDKVDFFKVSRERRERKSSGQHGGGEGGFKKLQHVSRSLCWRIIQLVDAYCFVPFRPAAAAVSATIQVIGVSLFHHDLTRRDMINACQSLSSIVRILWPRFGVPLLLIMSM</sequence>
<accession>A0A655WH09</accession>
<reference evidence="1 2" key="1">
    <citation type="submission" date="2015-07" db="EMBL/GenBank/DDBJ databases">
        <authorList>
            <consortium name="Pathogen Informatics"/>
        </authorList>
    </citation>
    <scope>NUCLEOTIDE SEQUENCE [LARGE SCALE GENOMIC DNA]</scope>
    <source>
        <strain evidence="1 2">A325</strain>
    </source>
</reference>
<dbReference type="AlphaFoldDB" id="A0A655WH09"/>
<dbReference type="EMBL" id="CWQJ01000006">
    <property type="protein sequence ID" value="CSB90089.1"/>
    <property type="molecule type" value="Genomic_DNA"/>
</dbReference>
<evidence type="ECO:0000313" key="1">
    <source>
        <dbReference type="EMBL" id="CSB90089.1"/>
    </source>
</evidence>
<organism evidence="1 2">
    <name type="scientific">Vibrio cholerae</name>
    <dbReference type="NCBI Taxonomy" id="666"/>
    <lineage>
        <taxon>Bacteria</taxon>
        <taxon>Pseudomonadati</taxon>
        <taxon>Pseudomonadota</taxon>
        <taxon>Gammaproteobacteria</taxon>
        <taxon>Vibrionales</taxon>
        <taxon>Vibrionaceae</taxon>
        <taxon>Vibrio</taxon>
    </lineage>
</organism>
<name>A0A655WH09_VIBCL</name>